<sequence>MAAEPSKTEIQTLFKRLRAIPTNKACFDCGAKNPSWASITYGVFLCIDCSGVHRSLGVHLSFIRSTELDSNWNWFQLRCMQVGGNANALGAKKGLGAQKVSSQSFSEIERQAQVAEKLREQQVADAKKQAEESMVASMRLAYQELQIDRKKEEKKLQNLEGKKREQAERLGMGLVSRSSVSHSVLSEMQVIEQETPVSAKSSRSQLDLFDDVGTFASGPPKYKDNPFSLGESFGSRWDTDAAWGMDGMEEKEPEVTVSSVRPISERVTNRREVESRSSGLESSEARQKFAGAKAISSDMFFGREVDTEHEARSRLQRLSGSSAISSSDLFGDMDGAHGAGSVSLGNVLPTADIAQFKQGVKSVAGKMAVLANGVMNSLQDRYGSY</sequence>
<dbReference type="Pfam" id="PF01412">
    <property type="entry name" value="ArfGap"/>
    <property type="match status" value="1"/>
</dbReference>
<dbReference type="AlphaFoldDB" id="A0A8C6CE75"/>
<reference evidence="20" key="1">
    <citation type="submission" date="2025-08" db="UniProtKB">
        <authorList>
            <consortium name="Ensembl"/>
        </authorList>
    </citation>
    <scope>IDENTIFICATION</scope>
</reference>
<reference evidence="20" key="2">
    <citation type="submission" date="2025-09" db="UniProtKB">
        <authorList>
            <consortium name="Ensembl"/>
        </authorList>
    </citation>
    <scope>IDENTIFICATION</scope>
</reference>
<dbReference type="PRINTS" id="PR00405">
    <property type="entry name" value="REVINTRACTNG"/>
</dbReference>
<evidence type="ECO:0000256" key="7">
    <source>
        <dbReference type="ARBA" id="ARBA00022771"/>
    </source>
</evidence>
<evidence type="ECO:0000256" key="9">
    <source>
        <dbReference type="ARBA" id="ARBA00022892"/>
    </source>
</evidence>
<dbReference type="GO" id="GO:0008270">
    <property type="term" value="F:zinc ion binding"/>
    <property type="evidence" value="ECO:0007669"/>
    <property type="project" value="UniProtKB-KW"/>
</dbReference>
<protein>
    <recommendedName>
        <fullName evidence="14">ADP-ribosylation factor GTPase-activating protein 2</fullName>
    </recommendedName>
    <alternativeName>
        <fullName evidence="15">Zinc finger protein 289</fullName>
    </alternativeName>
</protein>
<dbReference type="SUPFAM" id="SSF57863">
    <property type="entry name" value="ArfGap/RecO-like zinc finger"/>
    <property type="match status" value="1"/>
</dbReference>
<dbReference type="InterPro" id="IPR038508">
    <property type="entry name" value="ArfGAP_dom_sf"/>
</dbReference>
<evidence type="ECO:0000259" key="19">
    <source>
        <dbReference type="PROSITE" id="PS50115"/>
    </source>
</evidence>
<evidence type="ECO:0000256" key="1">
    <source>
        <dbReference type="ARBA" id="ARBA00004255"/>
    </source>
</evidence>
<evidence type="ECO:0000313" key="20">
    <source>
        <dbReference type="Ensembl" id="ENSMMNP00015027808.1"/>
    </source>
</evidence>
<dbReference type="GO" id="GO:0000139">
    <property type="term" value="C:Golgi membrane"/>
    <property type="evidence" value="ECO:0007669"/>
    <property type="project" value="UniProtKB-SubCell"/>
</dbReference>
<organism evidence="20 21">
    <name type="scientific">Monodon monoceros</name>
    <name type="common">Narwhal</name>
    <name type="synonym">Ceratodon monodon</name>
    <dbReference type="NCBI Taxonomy" id="40151"/>
    <lineage>
        <taxon>Eukaryota</taxon>
        <taxon>Metazoa</taxon>
        <taxon>Chordata</taxon>
        <taxon>Craniata</taxon>
        <taxon>Vertebrata</taxon>
        <taxon>Euteleostomi</taxon>
        <taxon>Mammalia</taxon>
        <taxon>Eutheria</taxon>
        <taxon>Laurasiatheria</taxon>
        <taxon>Artiodactyla</taxon>
        <taxon>Whippomorpha</taxon>
        <taxon>Cetacea</taxon>
        <taxon>Odontoceti</taxon>
        <taxon>Monodontidae</taxon>
        <taxon>Monodon</taxon>
    </lineage>
</organism>
<evidence type="ECO:0000256" key="3">
    <source>
        <dbReference type="ARBA" id="ARBA00022448"/>
    </source>
</evidence>
<evidence type="ECO:0000256" key="10">
    <source>
        <dbReference type="ARBA" id="ARBA00022927"/>
    </source>
</evidence>
<dbReference type="InterPro" id="IPR037278">
    <property type="entry name" value="ARFGAP/RecO"/>
</dbReference>
<gene>
    <name evidence="20" type="primary">ARFGAP2</name>
</gene>
<dbReference type="InterPro" id="IPR001164">
    <property type="entry name" value="ArfGAP_dom"/>
</dbReference>
<evidence type="ECO:0000256" key="15">
    <source>
        <dbReference type="ARBA" id="ARBA00043100"/>
    </source>
</evidence>
<keyword evidence="9" id="KW-0931">ER-Golgi transport</keyword>
<keyword evidence="11" id="KW-0333">Golgi apparatus</keyword>
<accession>A0A8C6CE75</accession>
<keyword evidence="12 17" id="KW-0175">Coiled coil</keyword>
<dbReference type="Gene3D" id="1.10.220.150">
    <property type="entry name" value="Arf GTPase activating protein"/>
    <property type="match status" value="1"/>
</dbReference>
<dbReference type="SMART" id="SM00105">
    <property type="entry name" value="ArfGap"/>
    <property type="match status" value="1"/>
</dbReference>
<evidence type="ECO:0000313" key="21">
    <source>
        <dbReference type="Proteomes" id="UP000694561"/>
    </source>
</evidence>
<dbReference type="GO" id="GO:0015031">
    <property type="term" value="P:protein transport"/>
    <property type="evidence" value="ECO:0007669"/>
    <property type="project" value="UniProtKB-KW"/>
</dbReference>
<dbReference type="PROSITE" id="PS50115">
    <property type="entry name" value="ARFGAP"/>
    <property type="match status" value="1"/>
</dbReference>
<keyword evidence="6" id="KW-0479">Metal-binding</keyword>
<keyword evidence="8" id="KW-0862">Zinc</keyword>
<evidence type="ECO:0000256" key="6">
    <source>
        <dbReference type="ARBA" id="ARBA00022723"/>
    </source>
</evidence>
<dbReference type="GO" id="GO:0048205">
    <property type="term" value="P:COPI coating of Golgi vesicle"/>
    <property type="evidence" value="ECO:0007669"/>
    <property type="project" value="TreeGrafter"/>
</dbReference>
<evidence type="ECO:0000256" key="12">
    <source>
        <dbReference type="ARBA" id="ARBA00023054"/>
    </source>
</evidence>
<keyword evidence="13" id="KW-0472">Membrane</keyword>
<dbReference type="PANTHER" id="PTHR45686">
    <property type="entry name" value="ADP-RIBOSYLATION FACTOR GTPASE ACTIVATING PROTEIN 3, ISOFORM H-RELATED"/>
    <property type="match status" value="1"/>
</dbReference>
<keyword evidence="10" id="KW-0653">Protein transport</keyword>
<feature type="domain" description="Arf-GAP" evidence="19">
    <location>
        <begin position="11"/>
        <end position="88"/>
    </location>
</feature>
<evidence type="ECO:0000256" key="13">
    <source>
        <dbReference type="ARBA" id="ARBA00023136"/>
    </source>
</evidence>
<evidence type="ECO:0000256" key="17">
    <source>
        <dbReference type="SAM" id="Coils"/>
    </source>
</evidence>
<evidence type="ECO:0000256" key="11">
    <source>
        <dbReference type="ARBA" id="ARBA00023034"/>
    </source>
</evidence>
<evidence type="ECO:0000256" key="8">
    <source>
        <dbReference type="ARBA" id="ARBA00022833"/>
    </source>
</evidence>
<evidence type="ECO:0000256" key="16">
    <source>
        <dbReference type="PROSITE-ProRule" id="PRU00288"/>
    </source>
</evidence>
<evidence type="ECO:0000256" key="18">
    <source>
        <dbReference type="SAM" id="MobiDB-lite"/>
    </source>
</evidence>
<dbReference type="Ensembl" id="ENSMMNT00015030571.1">
    <property type="protein sequence ID" value="ENSMMNP00015027808.1"/>
    <property type="gene ID" value="ENSMMNG00015020303.1"/>
</dbReference>
<dbReference type="PANTHER" id="PTHR45686:SF10">
    <property type="entry name" value="ADP-RIBOSYLATION FACTOR GTPASE-ACTIVATING PROTEIN 2"/>
    <property type="match status" value="1"/>
</dbReference>
<comment type="subcellular location">
    <subcellularLocation>
        <location evidence="2">Cytoplasm</location>
    </subcellularLocation>
    <subcellularLocation>
        <location evidence="1">Golgi apparatus membrane</location>
        <topology evidence="1">Peripheral membrane protein</topology>
        <orientation evidence="1">Cytoplasmic side</orientation>
    </subcellularLocation>
</comment>
<dbReference type="GO" id="GO:0005096">
    <property type="term" value="F:GTPase activator activity"/>
    <property type="evidence" value="ECO:0007669"/>
    <property type="project" value="UniProtKB-KW"/>
</dbReference>
<name>A0A8C6CE75_MONMO</name>
<proteinExistence type="predicted"/>
<feature type="compositionally biased region" description="Basic and acidic residues" evidence="18">
    <location>
        <begin position="263"/>
        <end position="275"/>
    </location>
</feature>
<feature type="region of interest" description="Disordered" evidence="18">
    <location>
        <begin position="249"/>
        <end position="285"/>
    </location>
</feature>
<evidence type="ECO:0000256" key="4">
    <source>
        <dbReference type="ARBA" id="ARBA00022468"/>
    </source>
</evidence>
<keyword evidence="3" id="KW-0813">Transport</keyword>
<keyword evidence="7 16" id="KW-0863">Zinc-finger</keyword>
<feature type="coiled-coil region" evidence="17">
    <location>
        <begin position="135"/>
        <end position="169"/>
    </location>
</feature>
<evidence type="ECO:0000256" key="14">
    <source>
        <dbReference type="ARBA" id="ARBA00039244"/>
    </source>
</evidence>
<keyword evidence="5" id="KW-0963">Cytoplasm</keyword>
<evidence type="ECO:0000256" key="5">
    <source>
        <dbReference type="ARBA" id="ARBA00022490"/>
    </source>
</evidence>
<evidence type="ECO:0000256" key="2">
    <source>
        <dbReference type="ARBA" id="ARBA00004496"/>
    </source>
</evidence>
<keyword evidence="21" id="KW-1185">Reference proteome</keyword>
<dbReference type="Proteomes" id="UP000694561">
    <property type="component" value="Unplaced"/>
</dbReference>
<keyword evidence="4" id="KW-0343">GTPase activation</keyword>
<dbReference type="GeneTree" id="ENSGT00940000155568"/>